<dbReference type="Proteomes" id="UP000281955">
    <property type="component" value="Unassembled WGS sequence"/>
</dbReference>
<comment type="caution">
    <text evidence="1">The sequence shown here is derived from an EMBL/GenBank/DDBJ whole genome shotgun (WGS) entry which is preliminary data.</text>
</comment>
<dbReference type="OrthoDB" id="9805588at2"/>
<evidence type="ECO:0000313" key="2">
    <source>
        <dbReference type="Proteomes" id="UP000281955"/>
    </source>
</evidence>
<dbReference type="RefSeq" id="WP_121192563.1">
    <property type="nucleotide sequence ID" value="NZ_RBWV01000010.1"/>
</dbReference>
<reference evidence="1 2" key="1">
    <citation type="submission" date="2018-10" db="EMBL/GenBank/DDBJ databases">
        <title>Genomic Encyclopedia of Archaeal and Bacterial Type Strains, Phase II (KMG-II): from individual species to whole genera.</title>
        <authorList>
            <person name="Goeker M."/>
        </authorList>
    </citation>
    <scope>NUCLEOTIDE SEQUENCE [LARGE SCALE GENOMIC DNA]</scope>
    <source>
        <strain evidence="1 2">RP-AC37</strain>
    </source>
</reference>
<accession>A0A420XRP4</accession>
<protein>
    <submittedName>
        <fullName evidence="1">Uncharacterized protein</fullName>
    </submittedName>
</protein>
<keyword evidence="2" id="KW-1185">Reference proteome</keyword>
<dbReference type="InParanoid" id="A0A420XRP4"/>
<name>A0A420XRP4_9ACTN</name>
<organism evidence="1 2">
    <name type="scientific">Motilibacter peucedani</name>
    <dbReference type="NCBI Taxonomy" id="598650"/>
    <lineage>
        <taxon>Bacteria</taxon>
        <taxon>Bacillati</taxon>
        <taxon>Actinomycetota</taxon>
        <taxon>Actinomycetes</taxon>
        <taxon>Motilibacterales</taxon>
        <taxon>Motilibacteraceae</taxon>
        <taxon>Motilibacter</taxon>
    </lineage>
</organism>
<evidence type="ECO:0000313" key="1">
    <source>
        <dbReference type="EMBL" id="RKS77534.1"/>
    </source>
</evidence>
<dbReference type="AlphaFoldDB" id="A0A420XRP4"/>
<dbReference type="EMBL" id="RBWV01000010">
    <property type="protein sequence ID" value="RKS77534.1"/>
    <property type="molecule type" value="Genomic_DNA"/>
</dbReference>
<proteinExistence type="predicted"/>
<gene>
    <name evidence="1" type="ORF">CLV35_1223</name>
</gene>
<sequence length="150" mass="15652">MHGACRTFVVPRRPELPLHATAQLNVAFLGTTAPWSVRVCRRFLLDAEGNPDPGTFTVQAVGPPASPLGYDGAVDAGLGAAMFAAAPAKVFYSRYDMGAGWSLDVYHFAHEGLALATGPASGPVPRWCGREVSADPAYTEAGLAGSAHRA</sequence>